<dbReference type="PRINTS" id="PR00081">
    <property type="entry name" value="GDHRDH"/>
</dbReference>
<dbReference type="SUPFAM" id="SSF51735">
    <property type="entry name" value="NAD(P)-binding Rossmann-fold domains"/>
    <property type="match status" value="1"/>
</dbReference>
<dbReference type="InterPro" id="IPR036291">
    <property type="entry name" value="NAD(P)-bd_dom_sf"/>
</dbReference>
<evidence type="ECO:0000313" key="4">
    <source>
        <dbReference type="Proteomes" id="UP000030651"/>
    </source>
</evidence>
<dbReference type="RefSeq" id="XP_007829650.1">
    <property type="nucleotide sequence ID" value="XM_007831459.1"/>
</dbReference>
<dbReference type="Proteomes" id="UP000030651">
    <property type="component" value="Unassembled WGS sequence"/>
</dbReference>
<organism evidence="3 4">
    <name type="scientific">Pestalotiopsis fici (strain W106-1 / CGMCC3.15140)</name>
    <dbReference type="NCBI Taxonomy" id="1229662"/>
    <lineage>
        <taxon>Eukaryota</taxon>
        <taxon>Fungi</taxon>
        <taxon>Dikarya</taxon>
        <taxon>Ascomycota</taxon>
        <taxon>Pezizomycotina</taxon>
        <taxon>Sordariomycetes</taxon>
        <taxon>Xylariomycetidae</taxon>
        <taxon>Amphisphaeriales</taxon>
        <taxon>Sporocadaceae</taxon>
        <taxon>Pestalotiopsis</taxon>
    </lineage>
</organism>
<dbReference type="eggNOG" id="KOG1611">
    <property type="taxonomic scope" value="Eukaryota"/>
</dbReference>
<evidence type="ECO:0000256" key="2">
    <source>
        <dbReference type="RuleBase" id="RU000363"/>
    </source>
</evidence>
<keyword evidence="4" id="KW-1185">Reference proteome</keyword>
<protein>
    <recommendedName>
        <fullName evidence="5">NAD(P)-binding protein</fullName>
    </recommendedName>
</protein>
<dbReference type="EMBL" id="KI912110">
    <property type="protein sequence ID" value="ETS84853.1"/>
    <property type="molecule type" value="Genomic_DNA"/>
</dbReference>
<evidence type="ECO:0008006" key="5">
    <source>
        <dbReference type="Google" id="ProtNLM"/>
    </source>
</evidence>
<dbReference type="GO" id="GO:0019748">
    <property type="term" value="P:secondary metabolic process"/>
    <property type="evidence" value="ECO:0007669"/>
    <property type="project" value="TreeGrafter"/>
</dbReference>
<accession>W3XFH8</accession>
<dbReference type="GeneID" id="19267891"/>
<dbReference type="HOGENOM" id="CLU_010194_9_0_1"/>
<sequence>MAVDASKTIVVVTGANRGIGLEIVKALLKTEPSSSSNGGAPYHVYLGTRDLEKGKKAAEFLTADYGNTVSALQIDTTSAPSISSAVSTVESEVGRIDILINNVGIIYEEKDRISNLRTTLETNVVATYAVSEAFNPLLLAQPSQGKKTKRIINVTSDLGSITWRSDSSNYAYSLLYSEYRMSKAALNMMTACQSFELKEHDVKVFAFNPGYTVTELAGPVELRREQGAWEADVPGKACAKIVAGERDHEAGLMVQVEGTVPW</sequence>
<dbReference type="InParanoid" id="W3XFH8"/>
<dbReference type="PANTHER" id="PTHR43544">
    <property type="entry name" value="SHORT-CHAIN DEHYDROGENASE/REDUCTASE"/>
    <property type="match status" value="1"/>
</dbReference>
<dbReference type="InterPro" id="IPR051468">
    <property type="entry name" value="Fungal_SecMetab_SDRs"/>
</dbReference>
<dbReference type="GO" id="GO:0016491">
    <property type="term" value="F:oxidoreductase activity"/>
    <property type="evidence" value="ECO:0007669"/>
    <property type="project" value="TreeGrafter"/>
</dbReference>
<dbReference type="OrthoDB" id="1933717at2759"/>
<proteinExistence type="inferred from homology"/>
<dbReference type="GO" id="GO:0005737">
    <property type="term" value="C:cytoplasm"/>
    <property type="evidence" value="ECO:0007669"/>
    <property type="project" value="TreeGrafter"/>
</dbReference>
<dbReference type="AlphaFoldDB" id="W3XFH8"/>
<reference evidence="4" key="1">
    <citation type="journal article" date="2015" name="BMC Genomics">
        <title>Genomic and transcriptomic analysis of the endophytic fungus Pestalotiopsis fici reveals its lifestyle and high potential for synthesis of natural products.</title>
        <authorList>
            <person name="Wang X."/>
            <person name="Zhang X."/>
            <person name="Liu L."/>
            <person name="Xiang M."/>
            <person name="Wang W."/>
            <person name="Sun X."/>
            <person name="Che Y."/>
            <person name="Guo L."/>
            <person name="Liu G."/>
            <person name="Guo L."/>
            <person name="Wang C."/>
            <person name="Yin W.B."/>
            <person name="Stadler M."/>
            <person name="Zhang X."/>
            <person name="Liu X."/>
        </authorList>
    </citation>
    <scope>NUCLEOTIDE SEQUENCE [LARGE SCALE GENOMIC DNA]</scope>
    <source>
        <strain evidence="4">W106-1 / CGMCC3.15140</strain>
    </source>
</reference>
<dbReference type="InterPro" id="IPR002347">
    <property type="entry name" value="SDR_fam"/>
</dbReference>
<dbReference type="KEGG" id="pfy:PFICI_02878"/>
<dbReference type="PRINTS" id="PR00080">
    <property type="entry name" value="SDRFAMILY"/>
</dbReference>
<evidence type="ECO:0000313" key="3">
    <source>
        <dbReference type="EMBL" id="ETS84853.1"/>
    </source>
</evidence>
<name>W3XFH8_PESFW</name>
<gene>
    <name evidence="3" type="ORF">PFICI_02878</name>
</gene>
<dbReference type="OMA" id="VTQAFKP"/>
<dbReference type="Pfam" id="PF00106">
    <property type="entry name" value="adh_short"/>
    <property type="match status" value="1"/>
</dbReference>
<evidence type="ECO:0000256" key="1">
    <source>
        <dbReference type="ARBA" id="ARBA00006484"/>
    </source>
</evidence>
<dbReference type="Gene3D" id="3.40.50.720">
    <property type="entry name" value="NAD(P)-binding Rossmann-like Domain"/>
    <property type="match status" value="1"/>
</dbReference>
<comment type="similarity">
    <text evidence="1 2">Belongs to the short-chain dehydrogenases/reductases (SDR) family.</text>
</comment>
<dbReference type="PANTHER" id="PTHR43544:SF32">
    <property type="entry name" value="CHAIN DEHYDROGENASE, PUTATIVE (AFU_ORTHOLOGUE AFUA_5G01530)-RELATED"/>
    <property type="match status" value="1"/>
</dbReference>